<gene>
    <name evidence="8" type="ORF">SCP_1701550</name>
</gene>
<dbReference type="GO" id="GO:0020037">
    <property type="term" value="F:heme binding"/>
    <property type="evidence" value="ECO:0007669"/>
    <property type="project" value="InterPro"/>
</dbReference>
<comment type="caution">
    <text evidence="8">The sequence shown here is derived from an EMBL/GenBank/DDBJ whole genome shotgun (WGS) entry which is preliminary data.</text>
</comment>
<sequence length="501" mass="56596">MASSAFYAFVGVLSVLYFVQRVSRSSRALHAIPTVGPSAPLLSYIGAYKYVRHAKTMLQEGYDKYKGSVFKIPMLDQWLVVVSGPKLVEELRMLPDDQASFVHSIEETTQTRYTMGPSITDDPYHVPIIRDQLTRGIRTFLPDVTDEIDKAFQDLIPATEDGWIDVPVLSVMRQIVARASNRVFVGLPKCRDQDFLDLAIGFTLDITETRVYINLFPKILKPIAGRIFSRVRRAIRRASSHLKPIMEERKRKLAEFGDDWANKPSDMLMWLMDGAKEKENWEHSVLERFLVLCFAAIHTSSNSMTHALYHIAANPGYIQPLREEVESIVKEEGWNKASVSKMLKLDSFMRESQRFNGIVGISRKAMKDITLSNGTMIPKGTLIVAAAAPMHLDKENYLNADVFDPFRFSNLRAGEGEGTKYQFVSTSPEYIPFGHGKHACPGRFFAASELKVMLAYVVLNYDIKFEGGGKRPENLWINASIVPAPGVKVMFRKRRSADSKV</sequence>
<protein>
    <submittedName>
        <fullName evidence="8">Cytochrome P450 monooxygenase paxP</fullName>
    </submittedName>
</protein>
<dbReference type="Gene3D" id="1.10.630.10">
    <property type="entry name" value="Cytochrome P450"/>
    <property type="match status" value="1"/>
</dbReference>
<keyword evidence="4 7" id="KW-0560">Oxidoreductase</keyword>
<feature type="binding site" description="axial binding residue" evidence="6">
    <location>
        <position position="440"/>
    </location>
    <ligand>
        <name>heme</name>
        <dbReference type="ChEBI" id="CHEBI:30413"/>
    </ligand>
    <ligandPart>
        <name>Fe</name>
        <dbReference type="ChEBI" id="CHEBI:18248"/>
    </ligandPart>
</feature>
<dbReference type="Pfam" id="PF00067">
    <property type="entry name" value="p450"/>
    <property type="match status" value="1"/>
</dbReference>
<proteinExistence type="inferred from homology"/>
<dbReference type="OrthoDB" id="1844152at2759"/>
<accession>A0A401H651</accession>
<dbReference type="RefSeq" id="XP_027620743.1">
    <property type="nucleotide sequence ID" value="XM_027764942.1"/>
</dbReference>
<keyword evidence="3 6" id="KW-0479">Metal-binding</keyword>
<dbReference type="PROSITE" id="PS00086">
    <property type="entry name" value="CYTOCHROME_P450"/>
    <property type="match status" value="1"/>
</dbReference>
<dbReference type="EMBL" id="BFAD01000017">
    <property type="protein sequence ID" value="GBE89830.1"/>
    <property type="molecule type" value="Genomic_DNA"/>
</dbReference>
<evidence type="ECO:0000313" key="8">
    <source>
        <dbReference type="EMBL" id="GBE89830.1"/>
    </source>
</evidence>
<evidence type="ECO:0000256" key="6">
    <source>
        <dbReference type="PIRSR" id="PIRSR602401-1"/>
    </source>
</evidence>
<keyword evidence="5 6" id="KW-0408">Iron</keyword>
<dbReference type="SUPFAM" id="SSF48264">
    <property type="entry name" value="Cytochrome P450"/>
    <property type="match status" value="1"/>
</dbReference>
<comment type="similarity">
    <text evidence="2 7">Belongs to the cytochrome P450 family.</text>
</comment>
<dbReference type="Proteomes" id="UP000287166">
    <property type="component" value="Unassembled WGS sequence"/>
</dbReference>
<dbReference type="PRINTS" id="PR00463">
    <property type="entry name" value="EP450I"/>
</dbReference>
<comment type="cofactor">
    <cofactor evidence="1 6">
        <name>heme</name>
        <dbReference type="ChEBI" id="CHEBI:30413"/>
    </cofactor>
</comment>
<evidence type="ECO:0000313" key="9">
    <source>
        <dbReference type="Proteomes" id="UP000287166"/>
    </source>
</evidence>
<keyword evidence="9" id="KW-1185">Reference proteome</keyword>
<evidence type="ECO:0000256" key="3">
    <source>
        <dbReference type="ARBA" id="ARBA00022723"/>
    </source>
</evidence>
<dbReference type="PANTHER" id="PTHR46206">
    <property type="entry name" value="CYTOCHROME P450"/>
    <property type="match status" value="1"/>
</dbReference>
<dbReference type="InterPro" id="IPR017972">
    <property type="entry name" value="Cyt_P450_CS"/>
</dbReference>
<dbReference type="GO" id="GO:0016705">
    <property type="term" value="F:oxidoreductase activity, acting on paired donors, with incorporation or reduction of molecular oxygen"/>
    <property type="evidence" value="ECO:0007669"/>
    <property type="project" value="InterPro"/>
</dbReference>
<reference evidence="8 9" key="1">
    <citation type="journal article" date="2018" name="Sci. Rep.">
        <title>Genome sequence of the cauliflower mushroom Sparassis crispa (Hanabiratake) and its association with beneficial usage.</title>
        <authorList>
            <person name="Kiyama R."/>
            <person name="Furutani Y."/>
            <person name="Kawaguchi K."/>
            <person name="Nakanishi T."/>
        </authorList>
    </citation>
    <scope>NUCLEOTIDE SEQUENCE [LARGE SCALE GENOMIC DNA]</scope>
</reference>
<dbReference type="STRING" id="139825.A0A401H651"/>
<evidence type="ECO:0000256" key="7">
    <source>
        <dbReference type="RuleBase" id="RU000461"/>
    </source>
</evidence>
<dbReference type="InterPro" id="IPR036396">
    <property type="entry name" value="Cyt_P450_sf"/>
</dbReference>
<dbReference type="GO" id="GO:0004497">
    <property type="term" value="F:monooxygenase activity"/>
    <property type="evidence" value="ECO:0007669"/>
    <property type="project" value="UniProtKB-KW"/>
</dbReference>
<dbReference type="GO" id="GO:0005506">
    <property type="term" value="F:iron ion binding"/>
    <property type="evidence" value="ECO:0007669"/>
    <property type="project" value="InterPro"/>
</dbReference>
<dbReference type="InterPro" id="IPR001128">
    <property type="entry name" value="Cyt_P450"/>
</dbReference>
<dbReference type="CDD" id="cd11041">
    <property type="entry name" value="CYP503A1-like"/>
    <property type="match status" value="1"/>
</dbReference>
<evidence type="ECO:0000256" key="1">
    <source>
        <dbReference type="ARBA" id="ARBA00001971"/>
    </source>
</evidence>
<dbReference type="AlphaFoldDB" id="A0A401H651"/>
<dbReference type="InParanoid" id="A0A401H651"/>
<evidence type="ECO:0000256" key="4">
    <source>
        <dbReference type="ARBA" id="ARBA00023002"/>
    </source>
</evidence>
<keyword evidence="7 8" id="KW-0503">Monooxygenase</keyword>
<keyword evidence="6 7" id="KW-0349">Heme</keyword>
<evidence type="ECO:0000256" key="2">
    <source>
        <dbReference type="ARBA" id="ARBA00010617"/>
    </source>
</evidence>
<dbReference type="GeneID" id="38786747"/>
<dbReference type="InterPro" id="IPR002401">
    <property type="entry name" value="Cyt_P450_E_grp-I"/>
</dbReference>
<evidence type="ECO:0000256" key="5">
    <source>
        <dbReference type="ARBA" id="ARBA00023004"/>
    </source>
</evidence>
<name>A0A401H651_9APHY</name>
<organism evidence="8 9">
    <name type="scientific">Sparassis crispa</name>
    <dbReference type="NCBI Taxonomy" id="139825"/>
    <lineage>
        <taxon>Eukaryota</taxon>
        <taxon>Fungi</taxon>
        <taxon>Dikarya</taxon>
        <taxon>Basidiomycota</taxon>
        <taxon>Agaricomycotina</taxon>
        <taxon>Agaricomycetes</taxon>
        <taxon>Polyporales</taxon>
        <taxon>Sparassidaceae</taxon>
        <taxon>Sparassis</taxon>
    </lineage>
</organism>